<dbReference type="EMBL" id="CAXLJM020000119">
    <property type="protein sequence ID" value="CAL8137783.1"/>
    <property type="molecule type" value="Genomic_DNA"/>
</dbReference>
<evidence type="ECO:0000256" key="3">
    <source>
        <dbReference type="ARBA" id="ARBA00022737"/>
    </source>
</evidence>
<evidence type="ECO:0000256" key="6">
    <source>
        <dbReference type="ARBA" id="ARBA00023242"/>
    </source>
</evidence>
<dbReference type="Proteomes" id="UP001642540">
    <property type="component" value="Unassembled WGS sequence"/>
</dbReference>
<comment type="subcellular location">
    <subcellularLocation>
        <location evidence="1">Nucleus</location>
    </subcellularLocation>
</comment>
<protein>
    <recommendedName>
        <fullName evidence="9">C2H2-type domain-containing protein</fullName>
    </recommendedName>
</protein>
<organism evidence="10 11">
    <name type="scientific">Orchesella dallaii</name>
    <dbReference type="NCBI Taxonomy" id="48710"/>
    <lineage>
        <taxon>Eukaryota</taxon>
        <taxon>Metazoa</taxon>
        <taxon>Ecdysozoa</taxon>
        <taxon>Arthropoda</taxon>
        <taxon>Hexapoda</taxon>
        <taxon>Collembola</taxon>
        <taxon>Entomobryomorpha</taxon>
        <taxon>Entomobryoidea</taxon>
        <taxon>Orchesellidae</taxon>
        <taxon>Orchesellinae</taxon>
        <taxon>Orchesella</taxon>
    </lineage>
</organism>
<feature type="compositionally biased region" description="Basic residues" evidence="8">
    <location>
        <begin position="365"/>
        <end position="376"/>
    </location>
</feature>
<evidence type="ECO:0000313" key="10">
    <source>
        <dbReference type="EMBL" id="CAL8137783.1"/>
    </source>
</evidence>
<dbReference type="Gene3D" id="3.30.160.60">
    <property type="entry name" value="Classic Zinc Finger"/>
    <property type="match status" value="2"/>
</dbReference>
<accession>A0ABP1RWN6</accession>
<gene>
    <name evidence="10" type="ORF">ODALV1_LOCUS27081</name>
</gene>
<keyword evidence="6" id="KW-0539">Nucleus</keyword>
<evidence type="ECO:0000256" key="2">
    <source>
        <dbReference type="ARBA" id="ARBA00022723"/>
    </source>
</evidence>
<feature type="region of interest" description="Disordered" evidence="8">
    <location>
        <begin position="186"/>
        <end position="211"/>
    </location>
</feature>
<evidence type="ECO:0000256" key="1">
    <source>
        <dbReference type="ARBA" id="ARBA00004123"/>
    </source>
</evidence>
<evidence type="ECO:0000256" key="7">
    <source>
        <dbReference type="PROSITE-ProRule" id="PRU00042"/>
    </source>
</evidence>
<sequence>METMRRHIKLHSQKPEDAFPCELCGWIIGGVRGKQLAIDYHNFFIHHIGSNPIKSRGKNKRQRSPSPPLRPPKRPRARVTHPKVFKKKKPPSTSSSSRKLKTKTGNPTIVLVNGVVKNVPVEVQIVDVDPVAVVHNENYPDNDEKEIEQERFFSCDLNPGNVNDEDEYHDDEDVDEPEIKIIKIEDADDDDDYLPTERESQNEGEGNDLDFIPGNIASNPCSYTPIVTESLSGNAVKHYKCLMGCPAQFNKEFKLENHHKLHSPVAKASTCEICGWLVSPSFLKDHMTLNHPFAVKKDLIVKDNEEYTELITVRAGFSRYKCKRCPLHFNHMNQLIPHLELHKPGSGAVRCDICEWVMAPDKLKLHNQNHHPPKKKDRWELRAGPSGVGKPQVEN</sequence>
<keyword evidence="5" id="KW-0862">Zinc</keyword>
<dbReference type="SMART" id="SM00355">
    <property type="entry name" value="ZnF_C2H2"/>
    <property type="match status" value="4"/>
</dbReference>
<comment type="caution">
    <text evidence="10">The sequence shown here is derived from an EMBL/GenBank/DDBJ whole genome shotgun (WGS) entry which is preliminary data.</text>
</comment>
<dbReference type="PANTHER" id="PTHR24406">
    <property type="entry name" value="TRANSCRIPTIONAL REPRESSOR CTCFL-RELATED"/>
    <property type="match status" value="1"/>
</dbReference>
<feature type="compositionally biased region" description="Basic residues" evidence="8">
    <location>
        <begin position="71"/>
        <end position="90"/>
    </location>
</feature>
<keyword evidence="4 7" id="KW-0863">Zinc-finger</keyword>
<evidence type="ECO:0000259" key="9">
    <source>
        <dbReference type="PROSITE" id="PS50157"/>
    </source>
</evidence>
<dbReference type="PROSITE" id="PS50157">
    <property type="entry name" value="ZINC_FINGER_C2H2_2"/>
    <property type="match status" value="2"/>
</dbReference>
<evidence type="ECO:0000256" key="5">
    <source>
        <dbReference type="ARBA" id="ARBA00022833"/>
    </source>
</evidence>
<dbReference type="PROSITE" id="PS00028">
    <property type="entry name" value="ZINC_FINGER_C2H2_1"/>
    <property type="match status" value="2"/>
</dbReference>
<feature type="region of interest" description="Disordered" evidence="8">
    <location>
        <begin position="365"/>
        <end position="395"/>
    </location>
</feature>
<evidence type="ECO:0000256" key="8">
    <source>
        <dbReference type="SAM" id="MobiDB-lite"/>
    </source>
</evidence>
<proteinExistence type="predicted"/>
<keyword evidence="3" id="KW-0677">Repeat</keyword>
<dbReference type="InterPro" id="IPR050888">
    <property type="entry name" value="ZnF_C2H2-type_TF"/>
</dbReference>
<reference evidence="10 11" key="1">
    <citation type="submission" date="2024-08" db="EMBL/GenBank/DDBJ databases">
        <authorList>
            <person name="Cucini C."/>
            <person name="Frati F."/>
        </authorList>
    </citation>
    <scope>NUCLEOTIDE SEQUENCE [LARGE SCALE GENOMIC DNA]</scope>
</reference>
<feature type="region of interest" description="Disordered" evidence="8">
    <location>
        <begin position="51"/>
        <end position="102"/>
    </location>
</feature>
<feature type="domain" description="C2H2-type" evidence="9">
    <location>
        <begin position="239"/>
        <end position="263"/>
    </location>
</feature>
<dbReference type="InterPro" id="IPR013087">
    <property type="entry name" value="Znf_C2H2_type"/>
</dbReference>
<keyword evidence="2" id="KW-0479">Metal-binding</keyword>
<evidence type="ECO:0000313" key="11">
    <source>
        <dbReference type="Proteomes" id="UP001642540"/>
    </source>
</evidence>
<feature type="domain" description="C2H2-type" evidence="9">
    <location>
        <begin position="320"/>
        <end position="342"/>
    </location>
</feature>
<keyword evidence="11" id="KW-1185">Reference proteome</keyword>
<evidence type="ECO:0000256" key="4">
    <source>
        <dbReference type="ARBA" id="ARBA00022771"/>
    </source>
</evidence>
<name>A0ABP1RWN6_9HEXA</name>